<dbReference type="InterPro" id="IPR036047">
    <property type="entry name" value="F-box-like_dom_sf"/>
</dbReference>
<keyword evidence="1" id="KW-1133">Transmembrane helix</keyword>
<dbReference type="CDD" id="cd09917">
    <property type="entry name" value="F-box_SF"/>
    <property type="match status" value="1"/>
</dbReference>
<reference evidence="2 3" key="1">
    <citation type="journal article" date="2016" name="Mol. Biol. Evol.">
        <title>Comparative Genomics of Early-Diverging Mushroom-Forming Fungi Provides Insights into the Origins of Lignocellulose Decay Capabilities.</title>
        <authorList>
            <person name="Nagy L.G."/>
            <person name="Riley R."/>
            <person name="Tritt A."/>
            <person name="Adam C."/>
            <person name="Daum C."/>
            <person name="Floudas D."/>
            <person name="Sun H."/>
            <person name="Yadav J.S."/>
            <person name="Pangilinan J."/>
            <person name="Larsson K.H."/>
            <person name="Matsuura K."/>
            <person name="Barry K."/>
            <person name="Labutti K."/>
            <person name="Kuo R."/>
            <person name="Ohm R.A."/>
            <person name="Bhattacharya S.S."/>
            <person name="Shirouzu T."/>
            <person name="Yoshinaga Y."/>
            <person name="Martin F.M."/>
            <person name="Grigoriev I.V."/>
            <person name="Hibbett D.S."/>
        </authorList>
    </citation>
    <scope>NUCLEOTIDE SEQUENCE [LARGE SCALE GENOMIC DNA]</scope>
    <source>
        <strain evidence="2 3">HHB12029</strain>
    </source>
</reference>
<organism evidence="2 3">
    <name type="scientific">Exidia glandulosa HHB12029</name>
    <dbReference type="NCBI Taxonomy" id="1314781"/>
    <lineage>
        <taxon>Eukaryota</taxon>
        <taxon>Fungi</taxon>
        <taxon>Dikarya</taxon>
        <taxon>Basidiomycota</taxon>
        <taxon>Agaricomycotina</taxon>
        <taxon>Agaricomycetes</taxon>
        <taxon>Auriculariales</taxon>
        <taxon>Exidiaceae</taxon>
        <taxon>Exidia</taxon>
    </lineage>
</organism>
<dbReference type="EMBL" id="KV425887">
    <property type="protein sequence ID" value="KZW02717.1"/>
    <property type="molecule type" value="Genomic_DNA"/>
</dbReference>
<proteinExistence type="predicted"/>
<keyword evidence="1" id="KW-0472">Membrane</keyword>
<evidence type="ECO:0000313" key="3">
    <source>
        <dbReference type="Proteomes" id="UP000077266"/>
    </source>
</evidence>
<accession>A0A165PVA2</accession>
<feature type="transmembrane region" description="Helical" evidence="1">
    <location>
        <begin position="30"/>
        <end position="50"/>
    </location>
</feature>
<keyword evidence="1" id="KW-0812">Transmembrane</keyword>
<keyword evidence="3" id="KW-1185">Reference proteome</keyword>
<dbReference type="Proteomes" id="UP000077266">
    <property type="component" value="Unassembled WGS sequence"/>
</dbReference>
<evidence type="ECO:0000313" key="2">
    <source>
        <dbReference type="EMBL" id="KZW02717.1"/>
    </source>
</evidence>
<dbReference type="SUPFAM" id="SSF81383">
    <property type="entry name" value="F-box domain"/>
    <property type="match status" value="1"/>
</dbReference>
<protein>
    <submittedName>
        <fullName evidence="2">Uncharacterized protein</fullName>
    </submittedName>
</protein>
<name>A0A165PVA2_EXIGL</name>
<sequence>MTAHLGTTMLDYCPYPDLGLLSKPSPPPSFMAAATPLMHYLEYITLWVWSTLTLHNIAIVCAIAVVVLPASTCFIIDIFFPPPPPPPPPPPQVTPTTTTNSTIQGPIRLLPVELLVEVMANLDPGRPRYDDIYAAMRVCSAWRHAALSAPRLCKTTPLAVTLGSGASALHFALLFPHMHRLSALALVSLPPSEALAQLLLRPAPALRRFDIAIYDKANQWQWRVPSDLFAGQAPLLRDLSALPHQLPDAGTCAALAKVESFNPGQGLGVQNWDPTPADVAKVLRSFPALSSVVVAAPSAASADSSLATVRCPSNLQLLHVVSMTTAGWTKSTRAGLVQMLDKLPLADVLIWRADAAVVRDTLACPVNGARVTHLSYKRKERGGQLILIADTASARRSYVDVPFDEFAKTLQNHRIFAALTTLTVPGSLPASDLSLPGMPLLRRLQIVFTWEFDPDTCIFRLVRSRAISWHVPSLRVLAVLSKDLASTSTVKPTIEASDLVHFVKHGLVIGNGRWRLHCLTFSQRVQIVEDGGRVCAETAREVRTLTNEWYNDSTH</sequence>
<dbReference type="AlphaFoldDB" id="A0A165PVA2"/>
<feature type="transmembrane region" description="Helical" evidence="1">
    <location>
        <begin position="57"/>
        <end position="80"/>
    </location>
</feature>
<gene>
    <name evidence="2" type="ORF">EXIGLDRAFT_829223</name>
</gene>
<dbReference type="InParanoid" id="A0A165PVA2"/>
<evidence type="ECO:0000256" key="1">
    <source>
        <dbReference type="SAM" id="Phobius"/>
    </source>
</evidence>